<keyword evidence="3" id="KW-1185">Reference proteome</keyword>
<feature type="region of interest" description="Disordered" evidence="1">
    <location>
        <begin position="102"/>
        <end position="182"/>
    </location>
</feature>
<evidence type="ECO:0000256" key="1">
    <source>
        <dbReference type="SAM" id="MobiDB-lite"/>
    </source>
</evidence>
<dbReference type="EMBL" id="JAVREI010000004">
    <property type="protein sequence ID" value="MDT0276092.1"/>
    <property type="molecule type" value="Genomic_DNA"/>
</dbReference>
<evidence type="ECO:0000313" key="2">
    <source>
        <dbReference type="EMBL" id="MDT0276092.1"/>
    </source>
</evidence>
<comment type="caution">
    <text evidence="2">The sequence shown here is derived from an EMBL/GenBank/DDBJ whole genome shotgun (WGS) entry which is preliminary data.</text>
</comment>
<feature type="non-terminal residue" evidence="2">
    <location>
        <position position="182"/>
    </location>
</feature>
<protein>
    <submittedName>
        <fullName evidence="2">Uncharacterized protein</fullName>
    </submittedName>
</protein>
<dbReference type="Proteomes" id="UP001183222">
    <property type="component" value="Unassembled WGS sequence"/>
</dbReference>
<name>A0ABU2K7E2_9ACTN</name>
<accession>A0ABU2K7E2</accession>
<reference evidence="3" key="1">
    <citation type="submission" date="2023-07" db="EMBL/GenBank/DDBJ databases">
        <title>30 novel species of actinomycetes from the DSMZ collection.</title>
        <authorList>
            <person name="Nouioui I."/>
        </authorList>
    </citation>
    <scope>NUCLEOTIDE SEQUENCE [LARGE SCALE GENOMIC DNA]</scope>
    <source>
        <strain evidence="3">DSM 46792</strain>
    </source>
</reference>
<feature type="compositionally biased region" description="Basic and acidic residues" evidence="1">
    <location>
        <begin position="128"/>
        <end position="182"/>
    </location>
</feature>
<proteinExistence type="predicted"/>
<sequence length="182" mass="19386">MDLIARLRNWALARPRVLLVDAPGATTFRWSVEAELDRRGWRRAMSSADTDLLVVLGEPGSELAEAVDVLWSQVSEPRHRVDVHRPSDVAVALDEGRAALVERAGSGTKGDDRRSPASLLGKNAGMGHADDEGMDHGSGHEGMDHGSGHEGMDHGSGHEGMDHGSGHEGMDHGSGHEGMDHG</sequence>
<organism evidence="2 3">
    <name type="scientific">Blastococcus goldschmidtiae</name>
    <dbReference type="NCBI Taxonomy" id="3075546"/>
    <lineage>
        <taxon>Bacteria</taxon>
        <taxon>Bacillati</taxon>
        <taxon>Actinomycetota</taxon>
        <taxon>Actinomycetes</taxon>
        <taxon>Geodermatophilales</taxon>
        <taxon>Geodermatophilaceae</taxon>
        <taxon>Blastococcus</taxon>
    </lineage>
</organism>
<gene>
    <name evidence="2" type="ORF">RM425_09290</name>
</gene>
<evidence type="ECO:0000313" key="3">
    <source>
        <dbReference type="Proteomes" id="UP001183222"/>
    </source>
</evidence>